<evidence type="ECO:0000313" key="1">
    <source>
        <dbReference type="EMBL" id="CAD1818712.1"/>
    </source>
</evidence>
<sequence length="99" mass="11421">MHLRSQSGICRSRASKDNRLLGNVGSRRGLVRWIRDFERNPRSPHLPDLVKLVHRTWRSLVDPAEGVLVRGFVRCQGIAFEVGYIGFTPKFLLVDMYRS</sequence>
<name>A0A6V7NJD9_ANACO</name>
<reference evidence="1" key="1">
    <citation type="submission" date="2020-07" db="EMBL/GenBank/DDBJ databases">
        <authorList>
            <person name="Lin J."/>
        </authorList>
    </citation>
    <scope>NUCLEOTIDE SEQUENCE</scope>
</reference>
<proteinExistence type="predicted"/>
<accession>A0A6V7NJD9</accession>
<dbReference type="AlphaFoldDB" id="A0A6V7NJD9"/>
<dbReference type="EMBL" id="LR862139">
    <property type="protein sequence ID" value="CAD1818712.1"/>
    <property type="molecule type" value="Genomic_DNA"/>
</dbReference>
<protein>
    <submittedName>
        <fullName evidence="1">Uncharacterized protein</fullName>
    </submittedName>
</protein>
<gene>
    <name evidence="1" type="ORF">CB5_LOCUS1923</name>
</gene>
<organism evidence="1">
    <name type="scientific">Ananas comosus var. bracteatus</name>
    <name type="common">red pineapple</name>
    <dbReference type="NCBI Taxonomy" id="296719"/>
    <lineage>
        <taxon>Eukaryota</taxon>
        <taxon>Viridiplantae</taxon>
        <taxon>Streptophyta</taxon>
        <taxon>Embryophyta</taxon>
        <taxon>Tracheophyta</taxon>
        <taxon>Spermatophyta</taxon>
        <taxon>Magnoliopsida</taxon>
        <taxon>Liliopsida</taxon>
        <taxon>Poales</taxon>
        <taxon>Bromeliaceae</taxon>
        <taxon>Bromelioideae</taxon>
        <taxon>Ananas</taxon>
    </lineage>
</organism>